<dbReference type="Proteomes" id="UP001485226">
    <property type="component" value="Unassembled WGS sequence"/>
</dbReference>
<protein>
    <recommendedName>
        <fullName evidence="3">DUF4252 domain-containing protein</fullName>
    </recommendedName>
</protein>
<evidence type="ECO:0000313" key="2">
    <source>
        <dbReference type="Proteomes" id="UP001485226"/>
    </source>
</evidence>
<gene>
    <name evidence="1" type="ORF">AAEO57_03825</name>
</gene>
<accession>A0ABU9IMI7</accession>
<evidence type="ECO:0008006" key="3">
    <source>
        <dbReference type="Google" id="ProtNLM"/>
    </source>
</evidence>
<comment type="caution">
    <text evidence="1">The sequence shown here is derived from an EMBL/GenBank/DDBJ whole genome shotgun (WGS) entry which is preliminary data.</text>
</comment>
<reference evidence="1 2" key="1">
    <citation type="submission" date="2024-04" db="EMBL/GenBank/DDBJ databases">
        <title>Flavobacterium sp. DGU38 16S ribosomal RNA gene Genome sequencing and assembly.</title>
        <authorList>
            <person name="Park S."/>
        </authorList>
    </citation>
    <scope>NUCLEOTIDE SEQUENCE [LARGE SCALE GENOMIC DNA]</scope>
    <source>
        <strain evidence="1 2">DGU38</strain>
    </source>
</reference>
<name>A0ABU9IMI7_9FLAO</name>
<organism evidence="1 2">
    <name type="scientific">Flavobacterium calami</name>
    <dbReference type="NCBI Taxonomy" id="3139144"/>
    <lineage>
        <taxon>Bacteria</taxon>
        <taxon>Pseudomonadati</taxon>
        <taxon>Bacteroidota</taxon>
        <taxon>Flavobacteriia</taxon>
        <taxon>Flavobacteriales</taxon>
        <taxon>Flavobacteriaceae</taxon>
        <taxon>Flavobacterium</taxon>
    </lineage>
</organism>
<dbReference type="PROSITE" id="PS51257">
    <property type="entry name" value="PROKAR_LIPOPROTEIN"/>
    <property type="match status" value="1"/>
</dbReference>
<dbReference type="EMBL" id="JBBYHS010000003">
    <property type="protein sequence ID" value="MEL1252892.1"/>
    <property type="molecule type" value="Genomic_DNA"/>
</dbReference>
<dbReference type="RefSeq" id="WP_341689654.1">
    <property type="nucleotide sequence ID" value="NZ_JBBYHS010000003.1"/>
</dbReference>
<keyword evidence="2" id="KW-1185">Reference proteome</keyword>
<sequence length="188" mass="21555">MKKQIILLNFLFIVISCSKKQEVRSLPLEDQEVKSLSSDNQEARPFPFDNFVFTLADSLQINSIKFAKSDTIYAHKSDPYPIENAYAILKSEEREELIKLFNGIDFTKFDSIYTEEHLYDRQAYVLGISMGDKRKKISLYGNKFPKELKIFIGSLKQINAKLKFLPTKKVLDFGDLGHLSAPPPPPSM</sequence>
<proteinExistence type="predicted"/>
<evidence type="ECO:0000313" key="1">
    <source>
        <dbReference type="EMBL" id="MEL1252892.1"/>
    </source>
</evidence>